<keyword evidence="6 16" id="KW-1133">Transmembrane helix</keyword>
<evidence type="ECO:0000256" key="2">
    <source>
        <dbReference type="ARBA" id="ARBA00008025"/>
    </source>
</evidence>
<evidence type="ECO:0000256" key="1">
    <source>
        <dbReference type="ARBA" id="ARBA00004163"/>
    </source>
</evidence>
<dbReference type="Proteomes" id="UP000887566">
    <property type="component" value="Unplaced"/>
</dbReference>
<dbReference type="PRINTS" id="PR00219">
    <property type="entry name" value="SYNAPTOBREVN"/>
</dbReference>
<dbReference type="Pfam" id="PF00957">
    <property type="entry name" value="Synaptobrevin"/>
    <property type="match status" value="1"/>
</dbReference>
<dbReference type="PROSITE" id="PS50892">
    <property type="entry name" value="V_SNARE"/>
    <property type="match status" value="1"/>
</dbReference>
<keyword evidence="5" id="KW-0653">Protein transport</keyword>
<evidence type="ECO:0000256" key="12">
    <source>
        <dbReference type="ARBA" id="ARBA00037875"/>
    </source>
</evidence>
<evidence type="ECO:0000256" key="14">
    <source>
        <dbReference type="ARBA" id="ARBA00042194"/>
    </source>
</evidence>
<dbReference type="GO" id="GO:0000149">
    <property type="term" value="F:SNARE binding"/>
    <property type="evidence" value="ECO:0007669"/>
    <property type="project" value="TreeGrafter"/>
</dbReference>
<dbReference type="SUPFAM" id="SSF58038">
    <property type="entry name" value="SNARE fusion complex"/>
    <property type="match status" value="1"/>
</dbReference>
<name>A0A914X044_9BILA</name>
<dbReference type="GO" id="GO:0005484">
    <property type="term" value="F:SNAP receptor activity"/>
    <property type="evidence" value="ECO:0007669"/>
    <property type="project" value="TreeGrafter"/>
</dbReference>
<organism evidence="18 19">
    <name type="scientific">Plectus sambesii</name>
    <dbReference type="NCBI Taxonomy" id="2011161"/>
    <lineage>
        <taxon>Eukaryota</taxon>
        <taxon>Metazoa</taxon>
        <taxon>Ecdysozoa</taxon>
        <taxon>Nematoda</taxon>
        <taxon>Chromadorea</taxon>
        <taxon>Plectida</taxon>
        <taxon>Plectina</taxon>
        <taxon>Plectoidea</taxon>
        <taxon>Plectidae</taxon>
        <taxon>Plectus</taxon>
    </lineage>
</organism>
<dbReference type="InterPro" id="IPR001388">
    <property type="entry name" value="Synaptobrevin-like"/>
</dbReference>
<dbReference type="GO" id="GO:0005794">
    <property type="term" value="C:Golgi apparatus"/>
    <property type="evidence" value="ECO:0007669"/>
    <property type="project" value="UniProtKB-SubCell"/>
</dbReference>
<keyword evidence="3" id="KW-0813">Transport</keyword>
<keyword evidence="4 16" id="KW-0812">Transmembrane</keyword>
<evidence type="ECO:0000256" key="4">
    <source>
        <dbReference type="ARBA" id="ARBA00022692"/>
    </source>
</evidence>
<evidence type="ECO:0000256" key="9">
    <source>
        <dbReference type="ARBA" id="ARBA00037803"/>
    </source>
</evidence>
<proteinExistence type="inferred from homology"/>
<dbReference type="InterPro" id="IPR042855">
    <property type="entry name" value="V_SNARE_CC"/>
</dbReference>
<dbReference type="GO" id="GO:0030658">
    <property type="term" value="C:transport vesicle membrane"/>
    <property type="evidence" value="ECO:0007669"/>
    <property type="project" value="UniProtKB-SubCell"/>
</dbReference>
<dbReference type="Gene3D" id="3.30.450.50">
    <property type="entry name" value="Longin domain"/>
    <property type="match status" value="1"/>
</dbReference>
<dbReference type="GO" id="GO:0015031">
    <property type="term" value="P:protein transport"/>
    <property type="evidence" value="ECO:0007669"/>
    <property type="project" value="UniProtKB-KW"/>
</dbReference>
<dbReference type="Gene3D" id="1.20.5.110">
    <property type="match status" value="1"/>
</dbReference>
<feature type="domain" description="V-SNARE coiled-coil homology" evidence="17">
    <location>
        <begin position="148"/>
        <end position="208"/>
    </location>
</feature>
<keyword evidence="18" id="KW-1185">Reference proteome</keyword>
<dbReference type="GO" id="GO:0031201">
    <property type="term" value="C:SNARE complex"/>
    <property type="evidence" value="ECO:0007669"/>
    <property type="project" value="TreeGrafter"/>
</dbReference>
<evidence type="ECO:0000256" key="13">
    <source>
        <dbReference type="ARBA" id="ARBA00039269"/>
    </source>
</evidence>
<evidence type="ECO:0000256" key="11">
    <source>
        <dbReference type="ARBA" id="ARBA00037863"/>
    </source>
</evidence>
<dbReference type="InterPro" id="IPR011012">
    <property type="entry name" value="Longin-like_dom_sf"/>
</dbReference>
<dbReference type="GO" id="GO:0031902">
    <property type="term" value="C:late endosome membrane"/>
    <property type="evidence" value="ECO:0007669"/>
    <property type="project" value="UniProtKB-SubCell"/>
</dbReference>
<dbReference type="PROSITE" id="PS00417">
    <property type="entry name" value="SYNAPTOBREVIN"/>
    <property type="match status" value="1"/>
</dbReference>
<comment type="subcellular location">
    <subcellularLocation>
        <location evidence="12">Cytoplasmic vesicle</location>
        <location evidence="12">Phagosome membrane</location>
        <topology evidence="12">Single-pass type IV membrane protein</topology>
    </subcellularLocation>
    <subcellularLocation>
        <location evidence="9">Cytoplasmic vesicle</location>
        <location evidence="9">Secretory vesicle membrane</location>
        <topology evidence="9">Single-pass type IV membrane protein</topology>
    </subcellularLocation>
    <subcellularLocation>
        <location evidence="1">Endoplasmic reticulum membrane</location>
        <topology evidence="1">Single-pass type IV membrane protein</topology>
    </subcellularLocation>
    <subcellularLocation>
        <location evidence="8">Golgi apparatus</location>
        <location evidence="8">trans-Golgi network membrane</location>
        <topology evidence="8">Single-pass type IV membrane protein</topology>
    </subcellularLocation>
    <subcellularLocation>
        <location evidence="10">Late endosome membrane</location>
        <topology evidence="10">Single-pass type IV membrane protein</topology>
    </subcellularLocation>
    <subcellularLocation>
        <location evidence="11">Lysosome membrane</location>
        <topology evidence="11">Single-pass type IV membrane protein</topology>
    </subcellularLocation>
</comment>
<evidence type="ECO:0000256" key="5">
    <source>
        <dbReference type="ARBA" id="ARBA00022927"/>
    </source>
</evidence>
<dbReference type="PANTHER" id="PTHR21136">
    <property type="entry name" value="SNARE PROTEINS"/>
    <property type="match status" value="1"/>
</dbReference>
<evidence type="ECO:0000256" key="16">
    <source>
        <dbReference type="SAM" id="Phobius"/>
    </source>
</evidence>
<evidence type="ECO:0000256" key="15">
    <source>
        <dbReference type="PROSITE-ProRule" id="PRU00290"/>
    </source>
</evidence>
<dbReference type="PANTHER" id="PTHR21136:SF168">
    <property type="entry name" value="VESICLE-ASSOCIATED MEMBRANE PROTEIN 9"/>
    <property type="match status" value="1"/>
</dbReference>
<comment type="similarity">
    <text evidence="2">Belongs to the synaptobrevin family.</text>
</comment>
<dbReference type="AlphaFoldDB" id="A0A914X044"/>
<dbReference type="GO" id="GO:0030670">
    <property type="term" value="C:phagocytic vesicle membrane"/>
    <property type="evidence" value="ECO:0007669"/>
    <property type="project" value="UniProtKB-SubCell"/>
</dbReference>
<accession>A0A914X044</accession>
<dbReference type="GO" id="GO:0005765">
    <property type="term" value="C:lysosomal membrane"/>
    <property type="evidence" value="ECO:0007669"/>
    <property type="project" value="UniProtKB-SubCell"/>
</dbReference>
<reference evidence="19 20" key="1">
    <citation type="submission" date="2022-11" db="UniProtKB">
        <authorList>
            <consortium name="WormBaseParasite"/>
        </authorList>
    </citation>
    <scope>IDENTIFICATION</scope>
</reference>
<protein>
    <recommendedName>
        <fullName evidence="13">Vesicle-associated membrane protein 7</fullName>
    </recommendedName>
    <alternativeName>
        <fullName evidence="14">Synaptobrevin-like protein 1</fullName>
    </alternativeName>
</protein>
<evidence type="ECO:0000256" key="3">
    <source>
        <dbReference type="ARBA" id="ARBA00022448"/>
    </source>
</evidence>
<dbReference type="WBParaSite" id="PSAMB.scaffold5929size10655.g27568.t1">
    <property type="protein sequence ID" value="PSAMB.scaffold5929size10655.g27568.t1"/>
    <property type="gene ID" value="PSAMB.scaffold5929size10655.g27568"/>
</dbReference>
<evidence type="ECO:0000256" key="8">
    <source>
        <dbReference type="ARBA" id="ARBA00037801"/>
    </source>
</evidence>
<dbReference type="InterPro" id="IPR051097">
    <property type="entry name" value="Synaptobrevin-like_transport"/>
</dbReference>
<evidence type="ECO:0000256" key="7">
    <source>
        <dbReference type="ARBA" id="ARBA00023136"/>
    </source>
</evidence>
<keyword evidence="7 16" id="KW-0472">Membrane</keyword>
<dbReference type="GO" id="GO:0006887">
    <property type="term" value="P:exocytosis"/>
    <property type="evidence" value="ECO:0007669"/>
    <property type="project" value="TreeGrafter"/>
</dbReference>
<dbReference type="GO" id="GO:0005789">
    <property type="term" value="C:endoplasmic reticulum membrane"/>
    <property type="evidence" value="ECO:0007669"/>
    <property type="project" value="UniProtKB-SubCell"/>
</dbReference>
<keyword evidence="15" id="KW-0175">Coiled coil</keyword>
<dbReference type="FunFam" id="1.20.5.110:FF:000004">
    <property type="entry name" value="Vesicle-associated membrane protein 7"/>
    <property type="match status" value="1"/>
</dbReference>
<feature type="transmembrane region" description="Helical" evidence="16">
    <location>
        <begin position="212"/>
        <end position="232"/>
    </location>
</feature>
<evidence type="ECO:0000313" key="18">
    <source>
        <dbReference type="Proteomes" id="UP000887566"/>
    </source>
</evidence>
<dbReference type="GO" id="GO:0006906">
    <property type="term" value="P:vesicle fusion"/>
    <property type="evidence" value="ECO:0007669"/>
    <property type="project" value="TreeGrafter"/>
</dbReference>
<sequence length="241" mass="26638">MANIVYTLIARPSENGAIVHLGEYLSNRMTGALSPSDLKSILAKAPVHFTTKVSHPTERYMYHVSSVVGPPCTLVYVCVAEPGLDKAAAYRFLDQIQGAVLNDGQLLARLAHAAEKSLQAELGAKLAALVMEWNGESMTDQGPNSASRVAQLKGQVDEVKQIMTRNVERVLERGERLDQLQDRSEDLNSASQQFRTTAHRVRRRMCCENLKWTIISGIIVSVIVIVLILLILDWAGVFKKN</sequence>
<dbReference type="WBParaSite" id="PSAMB.scaffold7204size8057.g29754.t1">
    <property type="protein sequence ID" value="PSAMB.scaffold7204size8057.g29754.t1"/>
    <property type="gene ID" value="PSAMB.scaffold7204size8057.g29754"/>
</dbReference>
<evidence type="ECO:0000259" key="17">
    <source>
        <dbReference type="PROSITE" id="PS50892"/>
    </source>
</evidence>
<dbReference type="SUPFAM" id="SSF64356">
    <property type="entry name" value="SNARE-like"/>
    <property type="match status" value="1"/>
</dbReference>
<evidence type="ECO:0000313" key="20">
    <source>
        <dbReference type="WBParaSite" id="PSAMB.scaffold7204size8057.g29754.t1"/>
    </source>
</evidence>
<evidence type="ECO:0000313" key="19">
    <source>
        <dbReference type="WBParaSite" id="PSAMB.scaffold5929size10655.g27568.t1"/>
    </source>
</evidence>
<evidence type="ECO:0000256" key="10">
    <source>
        <dbReference type="ARBA" id="ARBA00037845"/>
    </source>
</evidence>
<evidence type="ECO:0000256" key="6">
    <source>
        <dbReference type="ARBA" id="ARBA00022989"/>
    </source>
</evidence>